<comment type="caution">
    <text evidence="1">The sequence shown here is derived from an EMBL/GenBank/DDBJ whole genome shotgun (WGS) entry which is preliminary data.</text>
</comment>
<dbReference type="EMBL" id="AWQQ01000054">
    <property type="protein sequence ID" value="PHJ38218.1"/>
    <property type="molecule type" value="Genomic_DNA"/>
</dbReference>
<dbReference type="AlphaFoldDB" id="A0A2C6MDN8"/>
<evidence type="ECO:0000313" key="2">
    <source>
        <dbReference type="Proteomes" id="UP000222564"/>
    </source>
</evidence>
<keyword evidence="2" id="KW-1185">Reference proteome</keyword>
<gene>
    <name evidence="1" type="ORF">P378_10325</name>
</gene>
<proteinExistence type="predicted"/>
<accession>A0A2C6MDN8</accession>
<dbReference type="Proteomes" id="UP000222564">
    <property type="component" value="Unassembled WGS sequence"/>
</dbReference>
<protein>
    <submittedName>
        <fullName evidence="1">Uncharacterized protein</fullName>
    </submittedName>
</protein>
<dbReference type="RefSeq" id="WP_180261044.1">
    <property type="nucleotide sequence ID" value="NZ_AWQQ01000054.1"/>
</dbReference>
<reference evidence="1 2" key="1">
    <citation type="submission" date="2013-09" db="EMBL/GenBank/DDBJ databases">
        <title>Biodegradation of hydrocarbons in the deep terrestrial subsurface : characterization of a microbial consortium composed of two Desulfotomaculum species originating from a deep geological formation.</title>
        <authorList>
            <person name="Aullo T."/>
            <person name="Berlendis S."/>
            <person name="Lascourreges J.-F."/>
            <person name="Dessort D."/>
            <person name="Saint-Laurent S."/>
            <person name="Schraauwers B."/>
            <person name="Mas J."/>
            <person name="Magot M."/>
            <person name="Ranchou-Peyruse A."/>
        </authorList>
    </citation>
    <scope>NUCLEOTIDE SEQUENCE [LARGE SCALE GENOMIC DNA]</scope>
    <source>
        <strain evidence="1 2">Bs107</strain>
    </source>
</reference>
<evidence type="ECO:0000313" key="1">
    <source>
        <dbReference type="EMBL" id="PHJ38218.1"/>
    </source>
</evidence>
<sequence length="58" mass="6433">MKRKPAVIFLSGWALGPGVWFLQEKYFSADRAIMVSYHSGVEEASRDGQGPSLYGLMP</sequence>
<name>A0A2C6MDN8_9FIRM</name>
<organism evidence="1 2">
    <name type="scientific">Desulforamulus profundi</name>
    <dbReference type="NCBI Taxonomy" id="1383067"/>
    <lineage>
        <taxon>Bacteria</taxon>
        <taxon>Bacillati</taxon>
        <taxon>Bacillota</taxon>
        <taxon>Clostridia</taxon>
        <taxon>Eubacteriales</taxon>
        <taxon>Peptococcaceae</taxon>
        <taxon>Desulforamulus</taxon>
    </lineage>
</organism>